<dbReference type="AlphaFoldDB" id="A0AAV6VWD0"/>
<proteinExistence type="predicted"/>
<gene>
    <name evidence="1" type="ORF">JTE90_020539</name>
</gene>
<sequence length="88" mass="10289">MPPPKRLEELLAMTLDGEANQAITDKDLKNKRKDVQEKRMAREKEKLPAILKDKKKKEYLNKTEGKGPLKCPNRVFPEPIVLTKMIWF</sequence>
<comment type="caution">
    <text evidence="1">The sequence shown here is derived from an EMBL/GenBank/DDBJ whole genome shotgun (WGS) entry which is preliminary data.</text>
</comment>
<evidence type="ECO:0000313" key="1">
    <source>
        <dbReference type="EMBL" id="KAG8200899.1"/>
    </source>
</evidence>
<organism evidence="1 2">
    <name type="scientific">Oedothorax gibbosus</name>
    <dbReference type="NCBI Taxonomy" id="931172"/>
    <lineage>
        <taxon>Eukaryota</taxon>
        <taxon>Metazoa</taxon>
        <taxon>Ecdysozoa</taxon>
        <taxon>Arthropoda</taxon>
        <taxon>Chelicerata</taxon>
        <taxon>Arachnida</taxon>
        <taxon>Araneae</taxon>
        <taxon>Araneomorphae</taxon>
        <taxon>Entelegynae</taxon>
        <taxon>Araneoidea</taxon>
        <taxon>Linyphiidae</taxon>
        <taxon>Erigoninae</taxon>
        <taxon>Oedothorax</taxon>
    </lineage>
</organism>
<keyword evidence="2" id="KW-1185">Reference proteome</keyword>
<dbReference type="EMBL" id="JAFNEN010000011">
    <property type="protein sequence ID" value="KAG8200899.1"/>
    <property type="molecule type" value="Genomic_DNA"/>
</dbReference>
<reference evidence="1 2" key="1">
    <citation type="journal article" date="2022" name="Nat. Ecol. Evol.">
        <title>A masculinizing supergene underlies an exaggerated male reproductive morph in a spider.</title>
        <authorList>
            <person name="Hendrickx F."/>
            <person name="De Corte Z."/>
            <person name="Sonet G."/>
            <person name="Van Belleghem S.M."/>
            <person name="Kostlbacher S."/>
            <person name="Vangestel C."/>
        </authorList>
    </citation>
    <scope>NUCLEOTIDE SEQUENCE [LARGE SCALE GENOMIC DNA]</scope>
    <source>
        <strain evidence="1">W744_W776</strain>
    </source>
</reference>
<protein>
    <submittedName>
        <fullName evidence="1">Uncharacterized protein</fullName>
    </submittedName>
</protein>
<evidence type="ECO:0000313" key="2">
    <source>
        <dbReference type="Proteomes" id="UP000827092"/>
    </source>
</evidence>
<name>A0AAV6VWD0_9ARAC</name>
<accession>A0AAV6VWD0</accession>
<dbReference type="Proteomes" id="UP000827092">
    <property type="component" value="Unassembled WGS sequence"/>
</dbReference>